<keyword evidence="2" id="KW-1185">Reference proteome</keyword>
<protein>
    <submittedName>
        <fullName evidence="1">Uncharacterized protein</fullName>
    </submittedName>
</protein>
<dbReference type="Proteomes" id="UP001152607">
    <property type="component" value="Unassembled WGS sequence"/>
</dbReference>
<dbReference type="AlphaFoldDB" id="A0A9W4UEB1"/>
<evidence type="ECO:0000313" key="2">
    <source>
        <dbReference type="Proteomes" id="UP001152607"/>
    </source>
</evidence>
<comment type="caution">
    <text evidence="1">The sequence shown here is derived from an EMBL/GenBank/DDBJ whole genome shotgun (WGS) entry which is preliminary data.</text>
</comment>
<dbReference type="EMBL" id="CAOQHR010000004">
    <property type="protein sequence ID" value="CAI6333779.1"/>
    <property type="molecule type" value="Genomic_DNA"/>
</dbReference>
<name>A0A9W4UEB1_9PLEO</name>
<gene>
    <name evidence="1" type="ORF">PDIGIT_LOCUS6828</name>
</gene>
<sequence length="132" mass="14471">MSSARSMVRVPTTPVPCTTTATATAIHCTAASLRFPPSTWLRALTHLAHSHVCSTPVSHRHSPTHGSLALVAVRQSQHHDAGYSAPCRNIHIRKAMAAAVCDASRWKRNHANTVDPHPSWLLSWSYPCIHTR</sequence>
<evidence type="ECO:0000313" key="1">
    <source>
        <dbReference type="EMBL" id="CAI6333779.1"/>
    </source>
</evidence>
<organism evidence="1 2">
    <name type="scientific">Periconia digitata</name>
    <dbReference type="NCBI Taxonomy" id="1303443"/>
    <lineage>
        <taxon>Eukaryota</taxon>
        <taxon>Fungi</taxon>
        <taxon>Dikarya</taxon>
        <taxon>Ascomycota</taxon>
        <taxon>Pezizomycotina</taxon>
        <taxon>Dothideomycetes</taxon>
        <taxon>Pleosporomycetidae</taxon>
        <taxon>Pleosporales</taxon>
        <taxon>Massarineae</taxon>
        <taxon>Periconiaceae</taxon>
        <taxon>Periconia</taxon>
    </lineage>
</organism>
<reference evidence="1" key="1">
    <citation type="submission" date="2023-01" db="EMBL/GenBank/DDBJ databases">
        <authorList>
            <person name="Van Ghelder C."/>
            <person name="Rancurel C."/>
        </authorList>
    </citation>
    <scope>NUCLEOTIDE SEQUENCE</scope>
    <source>
        <strain evidence="1">CNCM I-4278</strain>
    </source>
</reference>
<accession>A0A9W4UEB1</accession>
<proteinExistence type="predicted"/>